<name>A0A0G4HGI2_9ALVE</name>
<dbReference type="Gene3D" id="3.30.420.10">
    <property type="entry name" value="Ribonuclease H-like superfamily/Ribonuclease H"/>
    <property type="match status" value="1"/>
</dbReference>
<dbReference type="PANTHER" id="PTHR37984">
    <property type="entry name" value="PROTEIN CBG26694"/>
    <property type="match status" value="1"/>
</dbReference>
<dbReference type="InterPro" id="IPR000477">
    <property type="entry name" value="RT_dom"/>
</dbReference>
<evidence type="ECO:0000256" key="5">
    <source>
        <dbReference type="ARBA" id="ARBA00023268"/>
    </source>
</evidence>
<dbReference type="Pfam" id="PF17919">
    <property type="entry name" value="RT_RNaseH_2"/>
    <property type="match status" value="1"/>
</dbReference>
<dbReference type="InterPro" id="IPR050951">
    <property type="entry name" value="Retrovirus_Pol_polyprotein"/>
</dbReference>
<dbReference type="Pfam" id="PF17921">
    <property type="entry name" value="Integrase_H2C2"/>
    <property type="match status" value="1"/>
</dbReference>
<protein>
    <recommendedName>
        <fullName evidence="7">Integrase catalytic domain-containing protein</fullName>
    </recommendedName>
</protein>
<keyword evidence="4" id="KW-0378">Hydrolase</keyword>
<proteinExistence type="predicted"/>
<dbReference type="Pfam" id="PF00078">
    <property type="entry name" value="RVT_1"/>
    <property type="match status" value="1"/>
</dbReference>
<dbReference type="AlphaFoldDB" id="A0A0G4HGI2"/>
<dbReference type="Gene3D" id="2.40.70.10">
    <property type="entry name" value="Acid Proteases"/>
    <property type="match status" value="1"/>
</dbReference>
<organism evidence="8">
    <name type="scientific">Chromera velia CCMP2878</name>
    <dbReference type="NCBI Taxonomy" id="1169474"/>
    <lineage>
        <taxon>Eukaryota</taxon>
        <taxon>Sar</taxon>
        <taxon>Alveolata</taxon>
        <taxon>Colpodellida</taxon>
        <taxon>Chromeraceae</taxon>
        <taxon>Chromera</taxon>
    </lineage>
</organism>
<keyword evidence="2" id="KW-0548">Nucleotidyltransferase</keyword>
<dbReference type="GO" id="GO:0004519">
    <property type="term" value="F:endonuclease activity"/>
    <property type="evidence" value="ECO:0007669"/>
    <property type="project" value="UniProtKB-KW"/>
</dbReference>
<dbReference type="Gene3D" id="3.10.10.10">
    <property type="entry name" value="HIV Type 1 Reverse Transcriptase, subunit A, domain 1"/>
    <property type="match status" value="1"/>
</dbReference>
<dbReference type="PROSITE" id="PS50994">
    <property type="entry name" value="INTEGRASE"/>
    <property type="match status" value="1"/>
</dbReference>
<dbReference type="SUPFAM" id="SSF53098">
    <property type="entry name" value="Ribonuclease H-like"/>
    <property type="match status" value="1"/>
</dbReference>
<evidence type="ECO:0000256" key="3">
    <source>
        <dbReference type="ARBA" id="ARBA00022722"/>
    </source>
</evidence>
<keyword evidence="5" id="KW-0511">Multifunctional enzyme</keyword>
<dbReference type="FunFam" id="1.10.340.70:FF:000001">
    <property type="entry name" value="Retrovirus-related Pol polyprotein from transposon gypsy-like Protein"/>
    <property type="match status" value="1"/>
</dbReference>
<reference evidence="8" key="1">
    <citation type="submission" date="2014-11" db="EMBL/GenBank/DDBJ databases">
        <authorList>
            <person name="Otto D Thomas"/>
            <person name="Naeem Raeece"/>
        </authorList>
    </citation>
    <scope>NUCLEOTIDE SEQUENCE</scope>
</reference>
<dbReference type="InterPro" id="IPR036397">
    <property type="entry name" value="RNaseH_sf"/>
</dbReference>
<evidence type="ECO:0000256" key="1">
    <source>
        <dbReference type="ARBA" id="ARBA00022679"/>
    </source>
</evidence>
<dbReference type="PhylomeDB" id="A0A0G4HGI2"/>
<evidence type="ECO:0000256" key="4">
    <source>
        <dbReference type="ARBA" id="ARBA00022759"/>
    </source>
</evidence>
<dbReference type="InterPro" id="IPR043128">
    <property type="entry name" value="Rev_trsase/Diguanyl_cyclase"/>
</dbReference>
<dbReference type="Gene3D" id="3.30.70.270">
    <property type="match status" value="3"/>
</dbReference>
<evidence type="ECO:0000256" key="6">
    <source>
        <dbReference type="SAM" id="MobiDB-lite"/>
    </source>
</evidence>
<dbReference type="CDD" id="cd01647">
    <property type="entry name" value="RT_LTR"/>
    <property type="match status" value="1"/>
</dbReference>
<evidence type="ECO:0000313" key="8">
    <source>
        <dbReference type="EMBL" id="CEM43054.1"/>
    </source>
</evidence>
<dbReference type="GO" id="GO:0003676">
    <property type="term" value="F:nucleic acid binding"/>
    <property type="evidence" value="ECO:0007669"/>
    <property type="project" value="InterPro"/>
</dbReference>
<feature type="domain" description="Integrase catalytic" evidence="7">
    <location>
        <begin position="879"/>
        <end position="1040"/>
    </location>
</feature>
<dbReference type="InterPro" id="IPR001584">
    <property type="entry name" value="Integrase_cat-core"/>
</dbReference>
<dbReference type="EMBL" id="CDMZ01002599">
    <property type="protein sequence ID" value="CEM43054.1"/>
    <property type="molecule type" value="Genomic_DNA"/>
</dbReference>
<dbReference type="FunFam" id="3.30.70.270:FF:000020">
    <property type="entry name" value="Transposon Tf2-6 polyprotein-like Protein"/>
    <property type="match status" value="1"/>
</dbReference>
<evidence type="ECO:0000256" key="2">
    <source>
        <dbReference type="ARBA" id="ARBA00022695"/>
    </source>
</evidence>
<feature type="region of interest" description="Disordered" evidence="6">
    <location>
        <begin position="220"/>
        <end position="239"/>
    </location>
</feature>
<dbReference type="InterPro" id="IPR012337">
    <property type="entry name" value="RNaseH-like_sf"/>
</dbReference>
<dbReference type="InterPro" id="IPR043502">
    <property type="entry name" value="DNA/RNA_pol_sf"/>
</dbReference>
<keyword evidence="3" id="KW-0540">Nuclease</keyword>
<dbReference type="GO" id="GO:0016779">
    <property type="term" value="F:nucleotidyltransferase activity"/>
    <property type="evidence" value="ECO:0007669"/>
    <property type="project" value="UniProtKB-KW"/>
</dbReference>
<dbReference type="InterPro" id="IPR021109">
    <property type="entry name" value="Peptidase_aspartic_dom_sf"/>
</dbReference>
<dbReference type="VEuPathDB" id="CryptoDB:Cvel_6731"/>
<feature type="compositionally biased region" description="Acidic residues" evidence="6">
    <location>
        <begin position="700"/>
        <end position="716"/>
    </location>
</feature>
<keyword evidence="1" id="KW-0808">Transferase</keyword>
<dbReference type="Gene3D" id="1.10.340.70">
    <property type="match status" value="1"/>
</dbReference>
<dbReference type="PANTHER" id="PTHR37984:SF5">
    <property type="entry name" value="PROTEIN NYNRIN-LIKE"/>
    <property type="match status" value="1"/>
</dbReference>
<accession>A0A0G4HGI2</accession>
<keyword evidence="4" id="KW-0255">Endonuclease</keyword>
<sequence>MYDYIRGLPDEVRKEVRRRKPDSLDAAMKDAEKAEQLLSGGRKKDYGGQGRNGRRADSIYVSKRVVEAGEFRLSALEPSTCKGGIRLDGAQAPSTTVQWEALDIDLRIQDFVAPLTMTVLDLDEDYDVVLGMPFCETFKPLPDFEAKSLFIAADRSPSGLQFTLYDSEIYHIPGAEPEPLTHREIRRLSKKESTTFRCYRLEVRPLPSVSPPLEVNQIQGATTQKPPPLSSFPPDHPVNSDDYTGFRREVQEEGMRPGMKKVLEKHFSIFPNEIPTLPPKREVECHIKLKPGHGDRPPARAPYRLTYGQLDELRKQLESYLAEGQIRPSNSPFAAPVLFVMKADGTQRMCIDYTQLNKICMRDRYPLPHPDDLISRLHGAKYFSSLDLRQYFHQIRVAEGDEEKTAFITSRTPEEHERDVEAVLQLLADESLYVKLSKYDWFRTEAKFLGLVISESGFRPAPEKVQRLQDFPKPTNRTSLRQFLGLGNWFRKFVRGYSQVASPLLSLLRTSVPFVWEPVHDQAFVALKKAVLELATLALPDPSQPVYIAHDASQSHQAIGAVAIQHCQKIGAYRPLAFGSRRLTPTEARYPVRKLELLAIVHFTKVWHHFLTPGSEFWTDHKSLENLRKSFEHCSLRVRRWIEFLEEVAVLIKYISGRANVVTDALSRNPPPLVQSSPSAPLPSIRVRQPTPPTVSQADGPDDDEVPGLEPEYEDEGAVDNVCETRSLGGGHGGTEQRQCRTTLKVEGDVELQRRCREEYANDPWFALVHAHLKNSPNKLPSPHLVPRLKGLSLRDGLLFRGDRLCIPRSQRTALIRESHSSPESAHFGIGKTYSRMAERYFWPQMWRDVHRFVRACDPCQRSKAPSRAPPGLLRPLPVPNYPWEVTQIDFLVGLPAFGDKQFDCLIVVTDSLSKGVYLIRTHTTATAKQAGQLYYENVTVKKGWQRTILSDRDPRFLSRFWQTLHTLLGTHLLFSTTAYHDTPGSAERMNRTIEEALRCLVKTQHHRWAEFIPSLEFAYNTSVHVGTGRSPFQLKHGREPLTLPALSLSPSVQPSPEASDFLKKHREAIESARASLEAAQSSQIRNANRRRHPTDDIKVGDYVLVHRSWWVTAAKPDVPLYSRKLDSLWFGPFEVTQFDQS</sequence>
<dbReference type="CDD" id="cd09274">
    <property type="entry name" value="RNase_HI_RT_Ty3"/>
    <property type="match status" value="1"/>
</dbReference>
<feature type="compositionally biased region" description="Pro residues" evidence="6">
    <location>
        <begin position="225"/>
        <end position="236"/>
    </location>
</feature>
<evidence type="ECO:0000259" key="7">
    <source>
        <dbReference type="PROSITE" id="PS50994"/>
    </source>
</evidence>
<feature type="region of interest" description="Disordered" evidence="6">
    <location>
        <begin position="668"/>
        <end position="716"/>
    </location>
</feature>
<gene>
    <name evidence="8" type="ORF">Cvel_6731</name>
</gene>
<dbReference type="GO" id="GO:0015074">
    <property type="term" value="P:DNA integration"/>
    <property type="evidence" value="ECO:0007669"/>
    <property type="project" value="InterPro"/>
</dbReference>
<dbReference type="InterPro" id="IPR041588">
    <property type="entry name" value="Integrase_H2C2"/>
</dbReference>
<dbReference type="InterPro" id="IPR041577">
    <property type="entry name" value="RT_RNaseH_2"/>
</dbReference>
<dbReference type="SUPFAM" id="SSF56672">
    <property type="entry name" value="DNA/RNA polymerases"/>
    <property type="match status" value="1"/>
</dbReference>